<keyword evidence="5" id="KW-1185">Reference proteome</keyword>
<dbReference type="OMA" id="EMTHEFT"/>
<dbReference type="EMBL" id="ADBL01000966">
    <property type="status" value="NOT_ANNOTATED_CDS"/>
    <property type="molecule type" value="Genomic_DNA"/>
</dbReference>
<feature type="transmembrane region" description="Helical" evidence="2">
    <location>
        <begin position="25"/>
        <end position="46"/>
    </location>
</feature>
<evidence type="ECO:0000256" key="1">
    <source>
        <dbReference type="SAM" id="MobiDB-lite"/>
    </source>
</evidence>
<accession>A0A0C4DVS1</accession>
<evidence type="ECO:0000313" key="3">
    <source>
        <dbReference type="EMBL" id="KLU85050.1"/>
    </source>
</evidence>
<keyword evidence="2" id="KW-1133">Transmembrane helix</keyword>
<dbReference type="STRING" id="644358.A0A0C4DVS1"/>
<dbReference type="Proteomes" id="UP000011715">
    <property type="component" value="Unassembled WGS sequence"/>
</dbReference>
<evidence type="ECO:0000313" key="5">
    <source>
        <dbReference type="Proteomes" id="UP000011715"/>
    </source>
</evidence>
<dbReference type="VEuPathDB" id="FungiDB:MAPG_04082"/>
<keyword evidence="2" id="KW-0472">Membrane</keyword>
<feature type="region of interest" description="Disordered" evidence="1">
    <location>
        <begin position="550"/>
        <end position="571"/>
    </location>
</feature>
<proteinExistence type="predicted"/>
<evidence type="ECO:0000256" key="2">
    <source>
        <dbReference type="SAM" id="Phobius"/>
    </source>
</evidence>
<dbReference type="EMBL" id="GL876968">
    <property type="protein sequence ID" value="KLU85050.1"/>
    <property type="molecule type" value="Genomic_DNA"/>
</dbReference>
<organism evidence="4 5">
    <name type="scientific">Magnaporthiopsis poae (strain ATCC 64411 / 73-15)</name>
    <name type="common">Kentucky bluegrass fungus</name>
    <name type="synonym">Magnaporthe poae</name>
    <dbReference type="NCBI Taxonomy" id="644358"/>
    <lineage>
        <taxon>Eukaryota</taxon>
        <taxon>Fungi</taxon>
        <taxon>Dikarya</taxon>
        <taxon>Ascomycota</taxon>
        <taxon>Pezizomycotina</taxon>
        <taxon>Sordariomycetes</taxon>
        <taxon>Sordariomycetidae</taxon>
        <taxon>Magnaporthales</taxon>
        <taxon>Magnaporthaceae</taxon>
        <taxon>Magnaporthiopsis</taxon>
    </lineage>
</organism>
<dbReference type="AlphaFoldDB" id="A0A0C4DVS1"/>
<reference evidence="3" key="2">
    <citation type="submission" date="2010-05" db="EMBL/GenBank/DDBJ databases">
        <title>The Genome Sequence of Magnaporthe poae strain ATCC 64411.</title>
        <authorList>
            <consortium name="The Broad Institute Genome Sequencing Platform"/>
            <consortium name="Broad Institute Genome Sequencing Center for Infectious Disease"/>
            <person name="Ma L.-J."/>
            <person name="Dead R."/>
            <person name="Young S."/>
            <person name="Zeng Q."/>
            <person name="Koehrsen M."/>
            <person name="Alvarado L."/>
            <person name="Berlin A."/>
            <person name="Chapman S.B."/>
            <person name="Chen Z."/>
            <person name="Freedman E."/>
            <person name="Gellesch M."/>
            <person name="Goldberg J."/>
            <person name="Griggs A."/>
            <person name="Gujja S."/>
            <person name="Heilman E.R."/>
            <person name="Heiman D."/>
            <person name="Hepburn T."/>
            <person name="Howarth C."/>
            <person name="Jen D."/>
            <person name="Larson L."/>
            <person name="Mehta T."/>
            <person name="Neiman D."/>
            <person name="Pearson M."/>
            <person name="Roberts A."/>
            <person name="Saif S."/>
            <person name="Shea T."/>
            <person name="Shenoy N."/>
            <person name="Sisk P."/>
            <person name="Stolte C."/>
            <person name="Sykes S."/>
            <person name="Walk T."/>
            <person name="White J."/>
            <person name="Yandava C."/>
            <person name="Haas B."/>
            <person name="Nusbaum C."/>
            <person name="Birren B."/>
        </authorList>
    </citation>
    <scope>NUCLEOTIDE SEQUENCE</scope>
    <source>
        <strain evidence="3">ATCC 64411</strain>
    </source>
</reference>
<dbReference type="PANTHER" id="PTHR37576">
    <property type="entry name" value="DEFECT AT LOW TEMPERATURE PROTEIN 1"/>
    <property type="match status" value="1"/>
</dbReference>
<protein>
    <submittedName>
        <fullName evidence="3 4">Uncharacterized protein</fullName>
    </submittedName>
</protein>
<dbReference type="eggNOG" id="ENOG502SN08">
    <property type="taxonomic scope" value="Eukaryota"/>
</dbReference>
<dbReference type="OrthoDB" id="5357734at2759"/>
<name>A0A0C4DVS1_MAGP6</name>
<gene>
    <name evidence="3" type="ORF">MAPG_04082</name>
</gene>
<keyword evidence="2" id="KW-0812">Transmembrane</keyword>
<sequence length="571" mass="61959">MASDSAPSGGSSSSSLTGVSSSTPWLVILAFTASLGCLGGAIAIVITSDGKSSSAWLPVSFVEPSVLLAILSGVFNACQTLALTGGVAIVWWRAAQKETSWSALHYIWNKGEWKLNRLWDAIRLDDGGWEWDVIRVMLAFALVVAASVASNPLLQQASKAVAEDNRRQETWRWQVQPRIKDGWVGTAESSLATNLSASAELQAVAAAWWLNEAIPTFWADRFQSPGSRGGNAGRDLCRDLCRAEVPGAGVQVNCSQKSAFVDLTAAENANATLFNISFHRFVDRAQNRTPVLRMQVLYSSAVDSSCNATISVDTCDFRSFKVAYPIVIDYSGGWLDHRRPVGALEPQPSLSDSIDLKDGLAAGPLAGLHWIVHHHLAASAQLSHTEPGSYLVNPVGPMATMFMKKVPDELSHLGACAFEWKNATRHLLLDIHDFMLRMAAASSAGSKVIYADVDITQYDGIIIYRSKREYLWPAVAIMAATVLSTASLLLGFWHLDREVTLSPLETALAIRNGMTPFDTTHLEGDKLVEDNKPVEADKLVRDNRRERIQLVKRSGRGETAESGVTPSVKAG</sequence>
<feature type="transmembrane region" description="Helical" evidence="2">
    <location>
        <begin position="470"/>
        <end position="493"/>
    </location>
</feature>
<evidence type="ECO:0000313" key="4">
    <source>
        <dbReference type="EnsemblFungi" id="MAPG_04082T0"/>
    </source>
</evidence>
<dbReference type="EnsemblFungi" id="MAPG_04082T0">
    <property type="protein sequence ID" value="MAPG_04082T0"/>
    <property type="gene ID" value="MAPG_04082"/>
</dbReference>
<feature type="compositionally biased region" description="Basic and acidic residues" evidence="1">
    <location>
        <begin position="550"/>
        <end position="559"/>
    </location>
</feature>
<reference evidence="4" key="4">
    <citation type="journal article" date="2015" name="G3 (Bethesda)">
        <title>Genome sequences of three phytopathogenic species of the Magnaporthaceae family of fungi.</title>
        <authorList>
            <person name="Okagaki L.H."/>
            <person name="Nunes C.C."/>
            <person name="Sailsbery J."/>
            <person name="Clay B."/>
            <person name="Brown D."/>
            <person name="John T."/>
            <person name="Oh Y."/>
            <person name="Young N."/>
            <person name="Fitzgerald M."/>
            <person name="Haas B.J."/>
            <person name="Zeng Q."/>
            <person name="Young S."/>
            <person name="Adiconis X."/>
            <person name="Fan L."/>
            <person name="Levin J.Z."/>
            <person name="Mitchell T.K."/>
            <person name="Okubara P.A."/>
            <person name="Farman M.L."/>
            <person name="Kohn L.M."/>
            <person name="Birren B."/>
            <person name="Ma L.-J."/>
            <person name="Dean R.A."/>
        </authorList>
    </citation>
    <scope>NUCLEOTIDE SEQUENCE</scope>
    <source>
        <strain evidence="4">ATCC 64411 / 73-15</strain>
    </source>
</reference>
<reference evidence="4" key="5">
    <citation type="submission" date="2015-06" db="UniProtKB">
        <authorList>
            <consortium name="EnsemblFungi"/>
        </authorList>
    </citation>
    <scope>IDENTIFICATION</scope>
    <source>
        <strain evidence="4">ATCC 64411</strain>
    </source>
</reference>
<feature type="transmembrane region" description="Helical" evidence="2">
    <location>
        <begin position="66"/>
        <end position="92"/>
    </location>
</feature>
<reference evidence="5" key="1">
    <citation type="submission" date="2010-05" db="EMBL/GenBank/DDBJ databases">
        <title>The genome sequence of Magnaporthe poae strain ATCC 64411.</title>
        <authorList>
            <person name="Ma L.-J."/>
            <person name="Dead R."/>
            <person name="Young S."/>
            <person name="Zeng Q."/>
            <person name="Koehrsen M."/>
            <person name="Alvarado L."/>
            <person name="Berlin A."/>
            <person name="Chapman S.B."/>
            <person name="Chen Z."/>
            <person name="Freedman E."/>
            <person name="Gellesch M."/>
            <person name="Goldberg J."/>
            <person name="Griggs A."/>
            <person name="Gujja S."/>
            <person name="Heilman E.R."/>
            <person name="Heiman D."/>
            <person name="Hepburn T."/>
            <person name="Howarth C."/>
            <person name="Jen D."/>
            <person name="Larson L."/>
            <person name="Mehta T."/>
            <person name="Neiman D."/>
            <person name="Pearson M."/>
            <person name="Roberts A."/>
            <person name="Saif S."/>
            <person name="Shea T."/>
            <person name="Shenoy N."/>
            <person name="Sisk P."/>
            <person name="Stolte C."/>
            <person name="Sykes S."/>
            <person name="Walk T."/>
            <person name="White J."/>
            <person name="Yandava C."/>
            <person name="Haas B."/>
            <person name="Nusbaum C."/>
            <person name="Birren B."/>
        </authorList>
    </citation>
    <scope>NUCLEOTIDE SEQUENCE [LARGE SCALE GENOMIC DNA]</scope>
    <source>
        <strain evidence="5">ATCC 64411 / 73-15</strain>
    </source>
</reference>
<reference evidence="3" key="3">
    <citation type="submission" date="2011-03" db="EMBL/GenBank/DDBJ databases">
        <title>Annotation of Magnaporthe poae ATCC 64411.</title>
        <authorList>
            <person name="Ma L.-J."/>
            <person name="Dead R."/>
            <person name="Young S.K."/>
            <person name="Zeng Q."/>
            <person name="Gargeya S."/>
            <person name="Fitzgerald M."/>
            <person name="Haas B."/>
            <person name="Abouelleil A."/>
            <person name="Alvarado L."/>
            <person name="Arachchi H.M."/>
            <person name="Berlin A."/>
            <person name="Brown A."/>
            <person name="Chapman S.B."/>
            <person name="Chen Z."/>
            <person name="Dunbar C."/>
            <person name="Freedman E."/>
            <person name="Gearin G."/>
            <person name="Gellesch M."/>
            <person name="Goldberg J."/>
            <person name="Griggs A."/>
            <person name="Gujja S."/>
            <person name="Heiman D."/>
            <person name="Howarth C."/>
            <person name="Larson L."/>
            <person name="Lui A."/>
            <person name="MacDonald P.J.P."/>
            <person name="Mehta T."/>
            <person name="Montmayeur A."/>
            <person name="Murphy C."/>
            <person name="Neiman D."/>
            <person name="Pearson M."/>
            <person name="Priest M."/>
            <person name="Roberts A."/>
            <person name="Saif S."/>
            <person name="Shea T."/>
            <person name="Shenoy N."/>
            <person name="Sisk P."/>
            <person name="Stolte C."/>
            <person name="Sykes S."/>
            <person name="Yandava C."/>
            <person name="Wortman J."/>
            <person name="Nusbaum C."/>
            <person name="Birren B."/>
        </authorList>
    </citation>
    <scope>NUCLEOTIDE SEQUENCE</scope>
    <source>
        <strain evidence="3">ATCC 64411</strain>
    </source>
</reference>
<dbReference type="InterPro" id="IPR021514">
    <property type="entry name" value="DUF3176"/>
</dbReference>
<dbReference type="Pfam" id="PF11374">
    <property type="entry name" value="DUF3176"/>
    <property type="match status" value="1"/>
</dbReference>
<dbReference type="PANTHER" id="PTHR37576:SF2">
    <property type="entry name" value="DEFECT AT LOW TEMPERATURE PROTEIN 1"/>
    <property type="match status" value="1"/>
</dbReference>